<comment type="caution">
    <text evidence="1">The sequence shown here is derived from an EMBL/GenBank/DDBJ whole genome shotgun (WGS) entry which is preliminary data.</text>
</comment>
<sequence>HLYMPIELVNFDSADVRNFAQPILNAAVASTILNHYGFTYCNHLKQDLCGKCCLAQCAMGTFQIRGTYDCGQLIHYNDCVFGGDCVNESTIRCTGLPDGCASFDCTTPGDEGTYDCPYDNSCGV</sequence>
<dbReference type="EMBL" id="CAJVPP010011617">
    <property type="protein sequence ID" value="CAG8714956.1"/>
    <property type="molecule type" value="Genomic_DNA"/>
</dbReference>
<proteinExistence type="predicted"/>
<feature type="non-terminal residue" evidence="1">
    <location>
        <position position="124"/>
    </location>
</feature>
<reference evidence="1" key="1">
    <citation type="submission" date="2021-06" db="EMBL/GenBank/DDBJ databases">
        <authorList>
            <person name="Kallberg Y."/>
            <person name="Tangrot J."/>
            <person name="Rosling A."/>
        </authorList>
    </citation>
    <scope>NUCLEOTIDE SEQUENCE</scope>
    <source>
        <strain evidence="1">87-6 pot B 2015</strain>
    </source>
</reference>
<accession>A0A9N9I124</accession>
<evidence type="ECO:0000313" key="2">
    <source>
        <dbReference type="Proteomes" id="UP000789375"/>
    </source>
</evidence>
<organism evidence="1 2">
    <name type="scientific">Funneliformis mosseae</name>
    <name type="common">Endomycorrhizal fungus</name>
    <name type="synonym">Glomus mosseae</name>
    <dbReference type="NCBI Taxonomy" id="27381"/>
    <lineage>
        <taxon>Eukaryota</taxon>
        <taxon>Fungi</taxon>
        <taxon>Fungi incertae sedis</taxon>
        <taxon>Mucoromycota</taxon>
        <taxon>Glomeromycotina</taxon>
        <taxon>Glomeromycetes</taxon>
        <taxon>Glomerales</taxon>
        <taxon>Glomeraceae</taxon>
        <taxon>Funneliformis</taxon>
    </lineage>
</organism>
<dbReference type="AlphaFoldDB" id="A0A9N9I124"/>
<name>A0A9N9I124_FUNMO</name>
<dbReference type="Proteomes" id="UP000789375">
    <property type="component" value="Unassembled WGS sequence"/>
</dbReference>
<gene>
    <name evidence="1" type="ORF">FMOSSE_LOCUS14576</name>
</gene>
<keyword evidence="2" id="KW-1185">Reference proteome</keyword>
<protein>
    <submittedName>
        <fullName evidence="1">1269_t:CDS:1</fullName>
    </submittedName>
</protein>
<evidence type="ECO:0000313" key="1">
    <source>
        <dbReference type="EMBL" id="CAG8714956.1"/>
    </source>
</evidence>